<protein>
    <submittedName>
        <fullName evidence="1">Uncharacterized protein</fullName>
    </submittedName>
</protein>
<dbReference type="EMBL" id="KQ424625">
    <property type="protein sequence ID" value="KOF70747.1"/>
    <property type="molecule type" value="Genomic_DNA"/>
</dbReference>
<sequence length="70" mass="8529">MCAGFLREVFLDYILEDIWYTLNSNNKLTIFSIVKEYFCRNVLSFYHIRHRSIFKIEINRNYVSNSLMPK</sequence>
<dbReference type="AlphaFoldDB" id="A0A0L8G157"/>
<organism evidence="1">
    <name type="scientific">Octopus bimaculoides</name>
    <name type="common">California two-spotted octopus</name>
    <dbReference type="NCBI Taxonomy" id="37653"/>
    <lineage>
        <taxon>Eukaryota</taxon>
        <taxon>Metazoa</taxon>
        <taxon>Spiralia</taxon>
        <taxon>Lophotrochozoa</taxon>
        <taxon>Mollusca</taxon>
        <taxon>Cephalopoda</taxon>
        <taxon>Coleoidea</taxon>
        <taxon>Octopodiformes</taxon>
        <taxon>Octopoda</taxon>
        <taxon>Incirrata</taxon>
        <taxon>Octopodidae</taxon>
        <taxon>Octopus</taxon>
    </lineage>
</organism>
<reference evidence="1" key="1">
    <citation type="submission" date="2015-07" db="EMBL/GenBank/DDBJ databases">
        <title>MeaNS - Measles Nucleotide Surveillance Program.</title>
        <authorList>
            <person name="Tran T."/>
            <person name="Druce J."/>
        </authorList>
    </citation>
    <scope>NUCLEOTIDE SEQUENCE</scope>
    <source>
        <strain evidence="1">UCB-OBI-ISO-001</strain>
        <tissue evidence="1">Gonad</tissue>
    </source>
</reference>
<gene>
    <name evidence="1" type="ORF">OCBIM_22002297mg</name>
</gene>
<proteinExistence type="predicted"/>
<accession>A0A0L8G157</accession>
<name>A0A0L8G157_OCTBM</name>
<evidence type="ECO:0000313" key="1">
    <source>
        <dbReference type="EMBL" id="KOF70747.1"/>
    </source>
</evidence>